<proteinExistence type="predicted"/>
<name>A0A0F9BE30_9ZZZZ</name>
<evidence type="ECO:0008006" key="2">
    <source>
        <dbReference type="Google" id="ProtNLM"/>
    </source>
</evidence>
<dbReference type="EMBL" id="LAZR01041391">
    <property type="protein sequence ID" value="KKL12107.1"/>
    <property type="molecule type" value="Genomic_DNA"/>
</dbReference>
<protein>
    <recommendedName>
        <fullName evidence="2">GH16 domain-containing protein</fullName>
    </recommendedName>
</protein>
<reference evidence="1" key="1">
    <citation type="journal article" date="2015" name="Nature">
        <title>Complex archaea that bridge the gap between prokaryotes and eukaryotes.</title>
        <authorList>
            <person name="Spang A."/>
            <person name="Saw J.H."/>
            <person name="Jorgensen S.L."/>
            <person name="Zaremba-Niedzwiedzka K."/>
            <person name="Martijn J."/>
            <person name="Lind A.E."/>
            <person name="van Eijk R."/>
            <person name="Schleper C."/>
            <person name="Guy L."/>
            <person name="Ettema T.J."/>
        </authorList>
    </citation>
    <scope>NUCLEOTIDE SEQUENCE</scope>
</reference>
<feature type="non-terminal residue" evidence="1">
    <location>
        <position position="1"/>
    </location>
</feature>
<dbReference type="Gene3D" id="2.60.120.200">
    <property type="match status" value="1"/>
</dbReference>
<comment type="caution">
    <text evidence="1">The sequence shown here is derived from an EMBL/GenBank/DDBJ whole genome shotgun (WGS) entry which is preliminary data.</text>
</comment>
<gene>
    <name evidence="1" type="ORF">LCGC14_2539070</name>
</gene>
<sequence length="445" mass="48417">GYLCEVWYRQGDAVSPVGVIYPGLNEFISLPGRTYYVAVSDGDLGDQYTVSVSQTPIEVRTIFPTGRVFFDDFDYPSVQAEGFQDTWVDASSAKWGGTHHSARFDSDYGVMLLDASRDAAGAGGKISRVETAFQVGPTGTYAARVWFANAEPGSDWQDPNDQGFYAAHPAYDLNPAYSEVAFEYLTDRGWEGEAFGDFLQLNSWNARQSYDAGSFVPDDDPYQDPLPLYSAPQAGELGLPAETLSNLNTLDGKWTQLIFQVYPTDADDPDSPLSVRYFVDGIPVGQENGSPDYPEYGPDHAMNIVLSNWFAGASGVDGSRTYTMAVDWVYYSPIGIMGPEDVSAAVDGLRSVGFSDDMESGLGTWTVEGDVGIVPDGSGYNNVGQLTEGSDAAVSADVAFPERATELSFDYQFTTNQEWKLTYQESADEGAARAIPFNVITEVLE</sequence>
<dbReference type="InterPro" id="IPR013320">
    <property type="entry name" value="ConA-like_dom_sf"/>
</dbReference>
<accession>A0A0F9BE30</accession>
<dbReference type="AlphaFoldDB" id="A0A0F9BE30"/>
<organism evidence="1">
    <name type="scientific">marine sediment metagenome</name>
    <dbReference type="NCBI Taxonomy" id="412755"/>
    <lineage>
        <taxon>unclassified sequences</taxon>
        <taxon>metagenomes</taxon>
        <taxon>ecological metagenomes</taxon>
    </lineage>
</organism>
<evidence type="ECO:0000313" key="1">
    <source>
        <dbReference type="EMBL" id="KKL12107.1"/>
    </source>
</evidence>
<dbReference type="SUPFAM" id="SSF49899">
    <property type="entry name" value="Concanavalin A-like lectins/glucanases"/>
    <property type="match status" value="1"/>
</dbReference>